<sequence>MGITTEEWLKLPEAKQQRAAASAEVQDRLAAELSSMQTARQAGGDRCAEAQARSDDEEDEAEYDSNFDEREEYAADVHIGSAGEEVVADWSTIEAATKINHKKGTSTGSSSQTWLTREEVKELQQQSSLTVFMVSVGVNSTHVLRYRENPNAKPVCYIFEDNGRHEKDIFQFTDKYLQDEQRKFTGLTYVTALESAPWVQLALMLLERRLVRSPAAIVEQAREAHVARRSEHTDEDMIDARALDR</sequence>
<evidence type="ECO:0000313" key="3">
    <source>
        <dbReference type="Proteomes" id="UP001190700"/>
    </source>
</evidence>
<dbReference type="EMBL" id="LGRX02007752">
    <property type="protein sequence ID" value="KAK3274394.1"/>
    <property type="molecule type" value="Genomic_DNA"/>
</dbReference>
<evidence type="ECO:0000256" key="1">
    <source>
        <dbReference type="SAM" id="MobiDB-lite"/>
    </source>
</evidence>
<reference evidence="2 3" key="1">
    <citation type="journal article" date="2015" name="Genome Biol. Evol.">
        <title>Comparative Genomics of a Bacterivorous Green Alga Reveals Evolutionary Causalities and Consequences of Phago-Mixotrophic Mode of Nutrition.</title>
        <authorList>
            <person name="Burns J.A."/>
            <person name="Paasch A."/>
            <person name="Narechania A."/>
            <person name="Kim E."/>
        </authorList>
    </citation>
    <scope>NUCLEOTIDE SEQUENCE [LARGE SCALE GENOMIC DNA]</scope>
    <source>
        <strain evidence="2 3">PLY_AMNH</strain>
    </source>
</reference>
<organism evidence="2 3">
    <name type="scientific">Cymbomonas tetramitiformis</name>
    <dbReference type="NCBI Taxonomy" id="36881"/>
    <lineage>
        <taxon>Eukaryota</taxon>
        <taxon>Viridiplantae</taxon>
        <taxon>Chlorophyta</taxon>
        <taxon>Pyramimonadophyceae</taxon>
        <taxon>Pyramimonadales</taxon>
        <taxon>Pyramimonadaceae</taxon>
        <taxon>Cymbomonas</taxon>
    </lineage>
</organism>
<evidence type="ECO:0000313" key="2">
    <source>
        <dbReference type="EMBL" id="KAK3274394.1"/>
    </source>
</evidence>
<accession>A0AAE0GA53</accession>
<name>A0AAE0GA53_9CHLO</name>
<comment type="caution">
    <text evidence="2">The sequence shown here is derived from an EMBL/GenBank/DDBJ whole genome shotgun (WGS) entry which is preliminary data.</text>
</comment>
<feature type="region of interest" description="Disordered" evidence="1">
    <location>
        <begin position="34"/>
        <end position="64"/>
    </location>
</feature>
<keyword evidence="3" id="KW-1185">Reference proteome</keyword>
<proteinExistence type="predicted"/>
<dbReference type="AlphaFoldDB" id="A0AAE0GA53"/>
<gene>
    <name evidence="2" type="ORF">CYMTET_17405</name>
</gene>
<protein>
    <submittedName>
        <fullName evidence="2">Uncharacterized protein</fullName>
    </submittedName>
</protein>
<feature type="non-terminal residue" evidence="2">
    <location>
        <position position="245"/>
    </location>
</feature>
<feature type="compositionally biased region" description="Acidic residues" evidence="1">
    <location>
        <begin position="55"/>
        <end position="64"/>
    </location>
</feature>
<dbReference type="Proteomes" id="UP001190700">
    <property type="component" value="Unassembled WGS sequence"/>
</dbReference>